<accession>A0ABP5CCK6</accession>
<sequence length="204" mass="20726">MRRREVVARCALVTAGVFVLAGVATAASAEEQYGGEDIDVSVEIAQIDEPGVLALTVAGGAVDLTESGSTPTVRQFTGTLPTVTVTDTRTAEEIPDDAAWYVLGSATDFLGSAGQPAIPASLLGWAPELIDGGESGLVAEGDPVDGSLDSGPGLVDVELLAMAASSEVISPEGQWTATADLSLRTPATVTPGSYTSTLTLSLFE</sequence>
<feature type="signal peptide" evidence="1">
    <location>
        <begin position="1"/>
        <end position="26"/>
    </location>
</feature>
<dbReference type="RefSeq" id="WP_157415920.1">
    <property type="nucleotide sequence ID" value="NZ_BAAAMK010000007.1"/>
</dbReference>
<feature type="chain" id="PRO_5047203083" description="WxL domain-containing protein" evidence="1">
    <location>
        <begin position="27"/>
        <end position="204"/>
    </location>
</feature>
<dbReference type="EMBL" id="BAAAMK010000007">
    <property type="protein sequence ID" value="GAA1960333.1"/>
    <property type="molecule type" value="Genomic_DNA"/>
</dbReference>
<name>A0ABP5CCK6_9MICO</name>
<comment type="caution">
    <text evidence="2">The sequence shown here is derived from an EMBL/GenBank/DDBJ whole genome shotgun (WGS) entry which is preliminary data.</text>
</comment>
<keyword evidence="3" id="KW-1185">Reference proteome</keyword>
<dbReference type="Proteomes" id="UP001499954">
    <property type="component" value="Unassembled WGS sequence"/>
</dbReference>
<protein>
    <recommendedName>
        <fullName evidence="4">WxL domain-containing protein</fullName>
    </recommendedName>
</protein>
<evidence type="ECO:0000313" key="3">
    <source>
        <dbReference type="Proteomes" id="UP001499954"/>
    </source>
</evidence>
<reference evidence="3" key="1">
    <citation type="journal article" date="2019" name="Int. J. Syst. Evol. Microbiol.">
        <title>The Global Catalogue of Microorganisms (GCM) 10K type strain sequencing project: providing services to taxonomists for standard genome sequencing and annotation.</title>
        <authorList>
            <consortium name="The Broad Institute Genomics Platform"/>
            <consortium name="The Broad Institute Genome Sequencing Center for Infectious Disease"/>
            <person name="Wu L."/>
            <person name="Ma J."/>
        </authorList>
    </citation>
    <scope>NUCLEOTIDE SEQUENCE [LARGE SCALE GENOMIC DNA]</scope>
    <source>
        <strain evidence="3">JCM 13584</strain>
    </source>
</reference>
<proteinExistence type="predicted"/>
<evidence type="ECO:0000256" key="1">
    <source>
        <dbReference type="SAM" id="SignalP"/>
    </source>
</evidence>
<evidence type="ECO:0008006" key="4">
    <source>
        <dbReference type="Google" id="ProtNLM"/>
    </source>
</evidence>
<gene>
    <name evidence="2" type="ORF">GCM10009717_28830</name>
</gene>
<evidence type="ECO:0000313" key="2">
    <source>
        <dbReference type="EMBL" id="GAA1960333.1"/>
    </source>
</evidence>
<organism evidence="2 3">
    <name type="scientific">Agromyces allii</name>
    <dbReference type="NCBI Taxonomy" id="393607"/>
    <lineage>
        <taxon>Bacteria</taxon>
        <taxon>Bacillati</taxon>
        <taxon>Actinomycetota</taxon>
        <taxon>Actinomycetes</taxon>
        <taxon>Micrococcales</taxon>
        <taxon>Microbacteriaceae</taxon>
        <taxon>Agromyces</taxon>
    </lineage>
</organism>
<keyword evidence="1" id="KW-0732">Signal</keyword>